<organism evidence="1 2">
    <name type="scientific">Ameca splendens</name>
    <dbReference type="NCBI Taxonomy" id="208324"/>
    <lineage>
        <taxon>Eukaryota</taxon>
        <taxon>Metazoa</taxon>
        <taxon>Chordata</taxon>
        <taxon>Craniata</taxon>
        <taxon>Vertebrata</taxon>
        <taxon>Euteleostomi</taxon>
        <taxon>Actinopterygii</taxon>
        <taxon>Neopterygii</taxon>
        <taxon>Teleostei</taxon>
        <taxon>Neoteleostei</taxon>
        <taxon>Acanthomorphata</taxon>
        <taxon>Ovalentaria</taxon>
        <taxon>Atherinomorphae</taxon>
        <taxon>Cyprinodontiformes</taxon>
        <taxon>Goodeidae</taxon>
        <taxon>Ameca</taxon>
    </lineage>
</organism>
<sequence>MRHSQCNVASPDAAEHTSTHPLFRVGMHQKLHTCVEDMTGLEIFLDSCYTCFSICQHAVYDNIGNSVTLALGLIIIRTSNHDNSTSPFCFRGADLCMFKAVCHAEAQTKQRQLMFHAYVCFICMDLFPEVGQSNDDSKGTEIYSQPHVCMCVFMCVYFMQPAPSTAAMGCNNTFSEMLLSGLTDA</sequence>
<proteinExistence type="predicted"/>
<evidence type="ECO:0000313" key="2">
    <source>
        <dbReference type="Proteomes" id="UP001469553"/>
    </source>
</evidence>
<comment type="caution">
    <text evidence="1">The sequence shown here is derived from an EMBL/GenBank/DDBJ whole genome shotgun (WGS) entry which is preliminary data.</text>
</comment>
<reference evidence="1 2" key="1">
    <citation type="submission" date="2021-06" db="EMBL/GenBank/DDBJ databases">
        <authorList>
            <person name="Palmer J.M."/>
        </authorList>
    </citation>
    <scope>NUCLEOTIDE SEQUENCE [LARGE SCALE GENOMIC DNA]</scope>
    <source>
        <strain evidence="1 2">AS_MEX2019</strain>
        <tissue evidence="1">Muscle</tissue>
    </source>
</reference>
<keyword evidence="2" id="KW-1185">Reference proteome</keyword>
<dbReference type="EMBL" id="JAHRIP010031161">
    <property type="protein sequence ID" value="MEQ2292905.1"/>
    <property type="molecule type" value="Genomic_DNA"/>
</dbReference>
<evidence type="ECO:0000313" key="1">
    <source>
        <dbReference type="EMBL" id="MEQ2292905.1"/>
    </source>
</evidence>
<name>A0ABV0YGZ9_9TELE</name>
<accession>A0ABV0YGZ9</accession>
<gene>
    <name evidence="1" type="ORF">AMECASPLE_027637</name>
</gene>
<protein>
    <submittedName>
        <fullName evidence="1">Uncharacterized protein</fullName>
    </submittedName>
</protein>
<dbReference type="Proteomes" id="UP001469553">
    <property type="component" value="Unassembled WGS sequence"/>
</dbReference>